<sequence>MPEFLEFRQRGTAYVLRDLPGGPGVEVLVMLHVDDPEAGVQVPGGGARPGETPGETALREAVEETGVRGVRFGEVLGSKLMAVPEWRDFDYQVNTYSWMETDDPRAAWDHTVPVTGDADDGLRMRCEFRSVAASGIDWGLDWLLGAAVPRFTAARALPGTMRAPGVGAPASR</sequence>
<gene>
    <name evidence="3" type="ORF">EIW28_04480</name>
</gene>
<dbReference type="Gene3D" id="3.90.79.10">
    <property type="entry name" value="Nucleoside Triphosphate Pyrophosphohydrolase"/>
    <property type="match status" value="1"/>
</dbReference>
<dbReference type="RefSeq" id="WP_125246473.1">
    <property type="nucleotide sequence ID" value="NZ_RSEB01000001.1"/>
</dbReference>
<comment type="caution">
    <text evidence="3">The sequence shown here is derived from an EMBL/GenBank/DDBJ whole genome shotgun (WGS) entry which is preliminary data.</text>
</comment>
<keyword evidence="4" id="KW-1185">Reference proteome</keyword>
<protein>
    <submittedName>
        <fullName evidence="3">NUDIX hydrolase</fullName>
    </submittedName>
</protein>
<keyword evidence="1 3" id="KW-0378">Hydrolase</keyword>
<dbReference type="Proteomes" id="UP000277256">
    <property type="component" value="Unassembled WGS sequence"/>
</dbReference>
<dbReference type="InterPro" id="IPR020084">
    <property type="entry name" value="NUDIX_hydrolase_CS"/>
</dbReference>
<name>A0A426V527_9ACTN</name>
<reference evidence="3 4" key="1">
    <citation type="submission" date="2018-12" db="EMBL/GenBank/DDBJ databases">
        <title>Glycomyces sp. YIM 121974 draft genome.</title>
        <authorList>
            <person name="Li Q."/>
        </authorList>
    </citation>
    <scope>NUCLEOTIDE SEQUENCE [LARGE SCALE GENOMIC DNA]</scope>
    <source>
        <strain evidence="3 4">YIM 121974</strain>
    </source>
</reference>
<dbReference type="SUPFAM" id="SSF55811">
    <property type="entry name" value="Nudix"/>
    <property type="match status" value="1"/>
</dbReference>
<accession>A0A426V527</accession>
<dbReference type="PROSITE" id="PS51462">
    <property type="entry name" value="NUDIX"/>
    <property type="match status" value="1"/>
</dbReference>
<feature type="domain" description="Nudix hydrolase" evidence="2">
    <location>
        <begin position="7"/>
        <end position="161"/>
    </location>
</feature>
<evidence type="ECO:0000259" key="2">
    <source>
        <dbReference type="PROSITE" id="PS51462"/>
    </source>
</evidence>
<dbReference type="InterPro" id="IPR000086">
    <property type="entry name" value="NUDIX_hydrolase_dom"/>
</dbReference>
<evidence type="ECO:0000313" key="4">
    <source>
        <dbReference type="Proteomes" id="UP000277256"/>
    </source>
</evidence>
<dbReference type="EMBL" id="RSEB01000001">
    <property type="protein sequence ID" value="RRS01997.1"/>
    <property type="molecule type" value="Genomic_DNA"/>
</dbReference>
<dbReference type="GO" id="GO:0016787">
    <property type="term" value="F:hydrolase activity"/>
    <property type="evidence" value="ECO:0007669"/>
    <property type="project" value="UniProtKB-KW"/>
</dbReference>
<evidence type="ECO:0000313" key="3">
    <source>
        <dbReference type="EMBL" id="RRS01997.1"/>
    </source>
</evidence>
<organism evidence="3 4">
    <name type="scientific">Glycomyces terrestris</name>
    <dbReference type="NCBI Taxonomy" id="2493553"/>
    <lineage>
        <taxon>Bacteria</taxon>
        <taxon>Bacillati</taxon>
        <taxon>Actinomycetota</taxon>
        <taxon>Actinomycetes</taxon>
        <taxon>Glycomycetales</taxon>
        <taxon>Glycomycetaceae</taxon>
        <taxon>Glycomyces</taxon>
    </lineage>
</organism>
<dbReference type="InterPro" id="IPR015797">
    <property type="entry name" value="NUDIX_hydrolase-like_dom_sf"/>
</dbReference>
<dbReference type="AlphaFoldDB" id="A0A426V527"/>
<proteinExistence type="predicted"/>
<dbReference type="Pfam" id="PF00293">
    <property type="entry name" value="NUDIX"/>
    <property type="match status" value="1"/>
</dbReference>
<dbReference type="PROSITE" id="PS00893">
    <property type="entry name" value="NUDIX_BOX"/>
    <property type="match status" value="1"/>
</dbReference>
<dbReference type="OrthoDB" id="9804442at2"/>
<evidence type="ECO:0000256" key="1">
    <source>
        <dbReference type="ARBA" id="ARBA00022801"/>
    </source>
</evidence>